<comment type="caution">
    <text evidence="2">The sequence shown here is derived from an EMBL/GenBank/DDBJ whole genome shotgun (WGS) entry which is preliminary data.</text>
</comment>
<reference evidence="2 3" key="1">
    <citation type="submission" date="2024-04" db="EMBL/GenBank/DDBJ databases">
        <title>Draft genome sequence of Sessilibacter corallicola NBRC 116591.</title>
        <authorList>
            <person name="Miyakawa T."/>
            <person name="Kusuya Y."/>
            <person name="Miura T."/>
        </authorList>
    </citation>
    <scope>NUCLEOTIDE SEQUENCE [LARGE SCALE GENOMIC DNA]</scope>
    <source>
        <strain evidence="2 3">KU-00831-HH</strain>
    </source>
</reference>
<dbReference type="InterPro" id="IPR037883">
    <property type="entry name" value="Knr4/Smi1-like_sf"/>
</dbReference>
<evidence type="ECO:0000313" key="2">
    <source>
        <dbReference type="EMBL" id="GAA6169381.1"/>
    </source>
</evidence>
<dbReference type="SUPFAM" id="SSF160631">
    <property type="entry name" value="SMI1/KNR4-like"/>
    <property type="match status" value="1"/>
</dbReference>
<proteinExistence type="predicted"/>
<evidence type="ECO:0000313" key="3">
    <source>
        <dbReference type="Proteomes" id="UP001465153"/>
    </source>
</evidence>
<dbReference type="Pfam" id="PF09346">
    <property type="entry name" value="SMI1_KNR4"/>
    <property type="match status" value="1"/>
</dbReference>
<sequence>MKIEIDVPNRATSDEKLSSLMKGIGVDLLEPYRDFLLEQNGGVPVNGIFYYGDGGSSGVIFFGVDTGENYNDLKWNYEVYKDRIPKGFFPIGNDPGGNLICIDVKGDQSVYFWDHEREEQPPSRSNIYKIADSFEGFLALLKPDEDGEDW</sequence>
<dbReference type="Proteomes" id="UP001465153">
    <property type="component" value="Unassembled WGS sequence"/>
</dbReference>
<gene>
    <name evidence="2" type="ORF">NBRC116591_31920</name>
</gene>
<dbReference type="SMART" id="SM00860">
    <property type="entry name" value="SMI1_KNR4"/>
    <property type="match status" value="1"/>
</dbReference>
<name>A0ABQ0ACK6_9GAMM</name>
<organism evidence="2 3">
    <name type="scientific">Sessilibacter corallicola</name>
    <dbReference type="NCBI Taxonomy" id="2904075"/>
    <lineage>
        <taxon>Bacteria</taxon>
        <taxon>Pseudomonadati</taxon>
        <taxon>Pseudomonadota</taxon>
        <taxon>Gammaproteobacteria</taxon>
        <taxon>Cellvibrionales</taxon>
        <taxon>Cellvibrionaceae</taxon>
        <taxon>Sessilibacter</taxon>
    </lineage>
</organism>
<evidence type="ECO:0000259" key="1">
    <source>
        <dbReference type="SMART" id="SM00860"/>
    </source>
</evidence>
<dbReference type="RefSeq" id="WP_353303914.1">
    <property type="nucleotide sequence ID" value="NZ_BAABWN010000011.1"/>
</dbReference>
<protein>
    <submittedName>
        <fullName evidence="2">SMI1/KNR4 family protein</fullName>
    </submittedName>
</protein>
<dbReference type="Gene3D" id="3.40.1580.10">
    <property type="entry name" value="SMI1/KNR4-like"/>
    <property type="match status" value="1"/>
</dbReference>
<feature type="domain" description="Knr4/Smi1-like" evidence="1">
    <location>
        <begin position="11"/>
        <end position="140"/>
    </location>
</feature>
<keyword evidence="3" id="KW-1185">Reference proteome</keyword>
<dbReference type="EMBL" id="BAABWN010000011">
    <property type="protein sequence ID" value="GAA6169381.1"/>
    <property type="molecule type" value="Genomic_DNA"/>
</dbReference>
<accession>A0ABQ0ACK6</accession>
<dbReference type="InterPro" id="IPR018958">
    <property type="entry name" value="Knr4/Smi1-like_dom"/>
</dbReference>